<sequence length="285" mass="31439">MTLNLGVCPCCVPPVALSFLSAALVVIISARMFFPRTGKVGKVLRFLTWSCVVMNVLMAGFLVALKSNKDLQDSFFSKLCQKLSSDPAMLPPRCERLGLSTKLAGLNVIEFGPGPGTTFKCFENGTAPKSWVGIEPNSYFREMQDEAAKDLDASMVRSTRWYKAETLELDVASGTFDAAYFTHVLCSVEDPSMVLQQAARALKPGGTLLLMEHVAAPEGTPLRYLQKTLAPILEIVGNGCQWRDTEKILRASWDFEDLRVEPFSADAMPLPFRPHILATATKRQR</sequence>
<dbReference type="OrthoDB" id="416496at2759"/>
<dbReference type="Gene3D" id="3.40.50.150">
    <property type="entry name" value="Vaccinia Virus protein VP39"/>
    <property type="match status" value="1"/>
</dbReference>
<evidence type="ECO:0000313" key="4">
    <source>
        <dbReference type="Proteomes" id="UP000789595"/>
    </source>
</evidence>
<dbReference type="AlphaFoldDB" id="A0A7S4EAK1"/>
<dbReference type="EMBL" id="CAKKNE010000002">
    <property type="protein sequence ID" value="CAH0369299.1"/>
    <property type="molecule type" value="Genomic_DNA"/>
</dbReference>
<dbReference type="CDD" id="cd02440">
    <property type="entry name" value="AdoMet_MTases"/>
    <property type="match status" value="1"/>
</dbReference>
<name>A0A7S4EAK1_9STRA</name>
<feature type="transmembrane region" description="Helical" evidence="1">
    <location>
        <begin position="46"/>
        <end position="65"/>
    </location>
</feature>
<accession>A0A7S4EAK1</accession>
<dbReference type="Pfam" id="PF13489">
    <property type="entry name" value="Methyltransf_23"/>
    <property type="match status" value="1"/>
</dbReference>
<reference evidence="3" key="2">
    <citation type="submission" date="2021-11" db="EMBL/GenBank/DDBJ databases">
        <authorList>
            <consortium name="Genoscope - CEA"/>
            <person name="William W."/>
        </authorList>
    </citation>
    <scope>NUCLEOTIDE SEQUENCE</scope>
</reference>
<keyword evidence="1" id="KW-0812">Transmembrane</keyword>
<evidence type="ECO:0000313" key="2">
    <source>
        <dbReference type="EMBL" id="CAE0700308.1"/>
    </source>
</evidence>
<dbReference type="PANTHER" id="PTHR45036:SF1">
    <property type="entry name" value="METHYLTRANSFERASE LIKE 7A"/>
    <property type="match status" value="1"/>
</dbReference>
<feature type="transmembrane region" description="Helical" evidence="1">
    <location>
        <begin position="12"/>
        <end position="34"/>
    </location>
</feature>
<dbReference type="Proteomes" id="UP000789595">
    <property type="component" value="Unassembled WGS sequence"/>
</dbReference>
<keyword evidence="4" id="KW-1185">Reference proteome</keyword>
<reference evidence="2" key="1">
    <citation type="submission" date="2021-01" db="EMBL/GenBank/DDBJ databases">
        <authorList>
            <person name="Corre E."/>
            <person name="Pelletier E."/>
            <person name="Niang G."/>
            <person name="Scheremetjew M."/>
            <person name="Finn R."/>
            <person name="Kale V."/>
            <person name="Holt S."/>
            <person name="Cochrane G."/>
            <person name="Meng A."/>
            <person name="Brown T."/>
            <person name="Cohen L."/>
        </authorList>
    </citation>
    <scope>NUCLEOTIDE SEQUENCE</scope>
    <source>
        <strain evidence="2">CCMP1756</strain>
    </source>
</reference>
<evidence type="ECO:0000256" key="1">
    <source>
        <dbReference type="SAM" id="Phobius"/>
    </source>
</evidence>
<dbReference type="EMBL" id="HBIW01018293">
    <property type="protein sequence ID" value="CAE0700308.1"/>
    <property type="molecule type" value="Transcribed_RNA"/>
</dbReference>
<evidence type="ECO:0000313" key="3">
    <source>
        <dbReference type="EMBL" id="CAH0369299.1"/>
    </source>
</evidence>
<dbReference type="SUPFAM" id="SSF53335">
    <property type="entry name" value="S-adenosyl-L-methionine-dependent methyltransferases"/>
    <property type="match status" value="1"/>
</dbReference>
<dbReference type="InterPro" id="IPR029063">
    <property type="entry name" value="SAM-dependent_MTases_sf"/>
</dbReference>
<dbReference type="InterPro" id="IPR052356">
    <property type="entry name" value="Thiol_S-MT"/>
</dbReference>
<dbReference type="PANTHER" id="PTHR45036">
    <property type="entry name" value="METHYLTRANSFERASE LIKE 7B"/>
    <property type="match status" value="1"/>
</dbReference>
<protein>
    <recommendedName>
        <fullName evidence="5">Methyltransferase type 11 domain-containing protein</fullName>
    </recommendedName>
</protein>
<keyword evidence="1" id="KW-1133">Transmembrane helix</keyword>
<proteinExistence type="predicted"/>
<organism evidence="2">
    <name type="scientific">Pelagomonas calceolata</name>
    <dbReference type="NCBI Taxonomy" id="35677"/>
    <lineage>
        <taxon>Eukaryota</taxon>
        <taxon>Sar</taxon>
        <taxon>Stramenopiles</taxon>
        <taxon>Ochrophyta</taxon>
        <taxon>Pelagophyceae</taxon>
        <taxon>Pelagomonadales</taxon>
        <taxon>Pelagomonadaceae</taxon>
        <taxon>Pelagomonas</taxon>
    </lineage>
</organism>
<evidence type="ECO:0008006" key="5">
    <source>
        <dbReference type="Google" id="ProtNLM"/>
    </source>
</evidence>
<gene>
    <name evidence="2" type="ORF">PCAL00307_LOCUS15744</name>
    <name evidence="3" type="ORF">PECAL_2P24190</name>
</gene>
<keyword evidence="1" id="KW-0472">Membrane</keyword>